<protein>
    <submittedName>
        <fullName evidence="1">Uncharacterized protein</fullName>
    </submittedName>
</protein>
<accession>A0ABW8A301</accession>
<sequence length="126" mass="14241">MYVRYQSPTPNARGVHPGVFGLINALAKHGRLSPEEERFRVEHHAWYHANLIDPSDVDPRVYDRDLNPQATAWFKTSAGHLVTRLTGYLEILAAHQVACVRVETTDPGNVIYEDPHQVVVVPYRTG</sequence>
<name>A0ABW8A301_9ACTN</name>
<dbReference type="EMBL" id="JBITMB010000003">
    <property type="protein sequence ID" value="MFI7440875.1"/>
    <property type="molecule type" value="Genomic_DNA"/>
</dbReference>
<keyword evidence="2" id="KW-1185">Reference proteome</keyword>
<organism evidence="1 2">
    <name type="scientific">Nonomuraea indica</name>
    <dbReference type="NCBI Taxonomy" id="1581193"/>
    <lineage>
        <taxon>Bacteria</taxon>
        <taxon>Bacillati</taxon>
        <taxon>Actinomycetota</taxon>
        <taxon>Actinomycetes</taxon>
        <taxon>Streptosporangiales</taxon>
        <taxon>Streptosporangiaceae</taxon>
        <taxon>Nonomuraea</taxon>
    </lineage>
</organism>
<dbReference type="Proteomes" id="UP001612928">
    <property type="component" value="Unassembled WGS sequence"/>
</dbReference>
<proteinExistence type="predicted"/>
<reference evidence="1 2" key="1">
    <citation type="submission" date="2024-10" db="EMBL/GenBank/DDBJ databases">
        <title>The Natural Products Discovery Center: Release of the First 8490 Sequenced Strains for Exploring Actinobacteria Biosynthetic Diversity.</title>
        <authorList>
            <person name="Kalkreuter E."/>
            <person name="Kautsar S.A."/>
            <person name="Yang D."/>
            <person name="Bader C.D."/>
            <person name="Teijaro C.N."/>
            <person name="Fluegel L."/>
            <person name="Davis C.M."/>
            <person name="Simpson J.R."/>
            <person name="Lauterbach L."/>
            <person name="Steele A.D."/>
            <person name="Gui C."/>
            <person name="Meng S."/>
            <person name="Li G."/>
            <person name="Viehrig K."/>
            <person name="Ye F."/>
            <person name="Su P."/>
            <person name="Kiefer A.F."/>
            <person name="Nichols A."/>
            <person name="Cepeda A.J."/>
            <person name="Yan W."/>
            <person name="Fan B."/>
            <person name="Jiang Y."/>
            <person name="Adhikari A."/>
            <person name="Zheng C.-J."/>
            <person name="Schuster L."/>
            <person name="Cowan T.M."/>
            <person name="Smanski M.J."/>
            <person name="Chevrette M.G."/>
            <person name="De Carvalho L.P.S."/>
            <person name="Shen B."/>
        </authorList>
    </citation>
    <scope>NUCLEOTIDE SEQUENCE [LARGE SCALE GENOMIC DNA]</scope>
    <source>
        <strain evidence="1 2">NPDC049503</strain>
    </source>
</reference>
<evidence type="ECO:0000313" key="2">
    <source>
        <dbReference type="Proteomes" id="UP001612928"/>
    </source>
</evidence>
<evidence type="ECO:0000313" key="1">
    <source>
        <dbReference type="EMBL" id="MFI7440875.1"/>
    </source>
</evidence>
<dbReference type="RefSeq" id="WP_397020661.1">
    <property type="nucleotide sequence ID" value="NZ_JBITMB010000003.1"/>
</dbReference>
<gene>
    <name evidence="1" type="ORF">ACIBP5_13060</name>
</gene>
<comment type="caution">
    <text evidence="1">The sequence shown here is derived from an EMBL/GenBank/DDBJ whole genome shotgun (WGS) entry which is preliminary data.</text>
</comment>